<evidence type="ECO:0000256" key="3">
    <source>
        <dbReference type="ARBA" id="ARBA00023027"/>
    </source>
</evidence>
<keyword evidence="3" id="KW-0520">NAD</keyword>
<evidence type="ECO:0000313" key="10">
    <source>
        <dbReference type="Proteomes" id="UP000321547"/>
    </source>
</evidence>
<keyword evidence="2" id="KW-0560">Oxidoreductase</keyword>
<evidence type="ECO:0000259" key="5">
    <source>
        <dbReference type="Pfam" id="PF03446"/>
    </source>
</evidence>
<evidence type="ECO:0000256" key="2">
    <source>
        <dbReference type="ARBA" id="ARBA00023002"/>
    </source>
</evidence>
<dbReference type="PANTHER" id="PTHR43060">
    <property type="entry name" value="3-HYDROXYISOBUTYRATE DEHYDROGENASE-LIKE 1, MITOCHONDRIAL-RELATED"/>
    <property type="match status" value="1"/>
</dbReference>
<dbReference type="OrthoDB" id="9786703at2"/>
<dbReference type="InterPro" id="IPR015815">
    <property type="entry name" value="HIBADH-related"/>
</dbReference>
<feature type="domain" description="3-hydroxyisobutyrate dehydrogenase-like NAD-binding" evidence="6">
    <location>
        <begin position="165"/>
        <end position="284"/>
    </location>
</feature>
<accession>A0A1I5T605</accession>
<dbReference type="InterPro" id="IPR006115">
    <property type="entry name" value="6PGDH_NADP-bd"/>
</dbReference>
<comment type="similarity">
    <text evidence="1">Belongs to the HIBADH-related family.</text>
</comment>
<dbReference type="Proteomes" id="UP000321547">
    <property type="component" value="Unassembled WGS sequence"/>
</dbReference>
<dbReference type="GO" id="GO:0016491">
    <property type="term" value="F:oxidoreductase activity"/>
    <property type="evidence" value="ECO:0007669"/>
    <property type="project" value="UniProtKB-KW"/>
</dbReference>
<dbReference type="Pfam" id="PF14833">
    <property type="entry name" value="NAD_binding_11"/>
    <property type="match status" value="1"/>
</dbReference>
<evidence type="ECO:0000256" key="1">
    <source>
        <dbReference type="ARBA" id="ARBA00009080"/>
    </source>
</evidence>
<evidence type="ECO:0000313" key="9">
    <source>
        <dbReference type="Proteomes" id="UP000242243"/>
    </source>
</evidence>
<dbReference type="InterPro" id="IPR008927">
    <property type="entry name" value="6-PGluconate_DH-like_C_sf"/>
</dbReference>
<dbReference type="InterPro" id="IPR013328">
    <property type="entry name" value="6PGD_dom2"/>
</dbReference>
<dbReference type="PANTHER" id="PTHR43060:SF15">
    <property type="entry name" value="3-HYDROXYISOBUTYRATE DEHYDROGENASE-LIKE 1, MITOCHONDRIAL-RELATED"/>
    <property type="match status" value="1"/>
</dbReference>
<feature type="domain" description="6-phosphogluconate dehydrogenase NADP-binding" evidence="5">
    <location>
        <begin position="3"/>
        <end position="160"/>
    </location>
</feature>
<dbReference type="RefSeq" id="WP_089833986.1">
    <property type="nucleotide sequence ID" value="NZ_BJWI01000074.1"/>
</dbReference>
<sequence length="288" mass="30961">MKTIGFIGTGVMGKSMAHHLIEAGYEVHIYNRTKSKAEDLIERGAYWHDDVKSVSVVSDCVMTMVGYPSDVEAIYFGEDGIIEQAKKGSLLIDFTTSKPALSKQIEQAAHKRGLQSLDAPVSGGDIGAKNKALTIMVGGEEAAFNRAKPLLELLGKNIILQGQSGSGQHTKMCNQITIASNMIGVTEAMLYANKAGLDPTRVLECISQGAAGSWSLDNLAPRMIKQDTAPGFYIKHFIKDMTIAKEAAEEMGLDAPGLSLALSMYQQLAAEGLEDLGTQALYLLYNNA</sequence>
<dbReference type="Pfam" id="PF03446">
    <property type="entry name" value="NAD_binding_2"/>
    <property type="match status" value="1"/>
</dbReference>
<gene>
    <name evidence="7" type="primary">ykwC</name>
    <name evidence="7" type="ORF">HHA03_24250</name>
    <name evidence="8" type="ORF">SAMN05421839_1643</name>
</gene>
<dbReference type="EMBL" id="BJWI01000074">
    <property type="protein sequence ID" value="GEM02893.1"/>
    <property type="molecule type" value="Genomic_DNA"/>
</dbReference>
<dbReference type="SUPFAM" id="SSF48179">
    <property type="entry name" value="6-phosphogluconate dehydrogenase C-terminal domain-like"/>
    <property type="match status" value="1"/>
</dbReference>
<reference evidence="8 9" key="1">
    <citation type="submission" date="2016-10" db="EMBL/GenBank/DDBJ databases">
        <authorList>
            <person name="de Groot N.N."/>
        </authorList>
    </citation>
    <scope>NUCLEOTIDE SEQUENCE [LARGE SCALE GENOMIC DNA]</scope>
    <source>
        <strain evidence="8 9">DSM 17073</strain>
    </source>
</reference>
<dbReference type="PIRSF" id="PIRSF000103">
    <property type="entry name" value="HIBADH"/>
    <property type="match status" value="1"/>
</dbReference>
<reference evidence="7 10" key="2">
    <citation type="submission" date="2019-07" db="EMBL/GenBank/DDBJ databases">
        <title>Whole genome shotgun sequence of Halolactibacillus halophilus NBRC 100868.</title>
        <authorList>
            <person name="Hosoyama A."/>
            <person name="Uohara A."/>
            <person name="Ohji S."/>
            <person name="Ichikawa N."/>
        </authorList>
    </citation>
    <scope>NUCLEOTIDE SEQUENCE [LARGE SCALE GENOMIC DNA]</scope>
    <source>
        <strain evidence="7 10">NBRC 100868</strain>
    </source>
</reference>
<dbReference type="InterPro" id="IPR036291">
    <property type="entry name" value="NAD(P)-bd_dom_sf"/>
</dbReference>
<feature type="active site" evidence="4">
    <location>
        <position position="171"/>
    </location>
</feature>
<evidence type="ECO:0000256" key="4">
    <source>
        <dbReference type="PIRSR" id="PIRSR000103-1"/>
    </source>
</evidence>
<dbReference type="Proteomes" id="UP000242243">
    <property type="component" value="Unassembled WGS sequence"/>
</dbReference>
<dbReference type="Gene3D" id="1.10.1040.10">
    <property type="entry name" value="N-(1-d-carboxylethyl)-l-norvaline Dehydrogenase, domain 2"/>
    <property type="match status" value="1"/>
</dbReference>
<dbReference type="SUPFAM" id="SSF51735">
    <property type="entry name" value="NAD(P)-binding Rossmann-fold domains"/>
    <property type="match status" value="1"/>
</dbReference>
<protein>
    <submittedName>
        <fullName evidence="8">3-hydroxyisobutyrate dehydrogenase</fullName>
    </submittedName>
    <submittedName>
        <fullName evidence="7">Oxidoreductase YkwC</fullName>
    </submittedName>
</protein>
<evidence type="ECO:0000259" key="6">
    <source>
        <dbReference type="Pfam" id="PF14833"/>
    </source>
</evidence>
<dbReference type="EMBL" id="FOXC01000064">
    <property type="protein sequence ID" value="SFP78494.1"/>
    <property type="molecule type" value="Genomic_DNA"/>
</dbReference>
<dbReference type="AlphaFoldDB" id="A0A1I5T605"/>
<dbReference type="STRING" id="306540.SAMN05421839_1643"/>
<dbReference type="InterPro" id="IPR029154">
    <property type="entry name" value="HIBADH-like_NADP-bd"/>
</dbReference>
<evidence type="ECO:0000313" key="7">
    <source>
        <dbReference type="EMBL" id="GEM02893.1"/>
    </source>
</evidence>
<dbReference type="GO" id="GO:0051287">
    <property type="term" value="F:NAD binding"/>
    <property type="evidence" value="ECO:0007669"/>
    <property type="project" value="InterPro"/>
</dbReference>
<keyword evidence="10" id="KW-1185">Reference proteome</keyword>
<evidence type="ECO:0000313" key="8">
    <source>
        <dbReference type="EMBL" id="SFP78494.1"/>
    </source>
</evidence>
<name>A0A1I5T605_9BACI</name>
<dbReference type="Gene3D" id="3.40.50.720">
    <property type="entry name" value="NAD(P)-binding Rossmann-like Domain"/>
    <property type="match status" value="1"/>
</dbReference>
<organism evidence="8 9">
    <name type="scientific">Halolactibacillus halophilus</name>
    <dbReference type="NCBI Taxonomy" id="306540"/>
    <lineage>
        <taxon>Bacteria</taxon>
        <taxon>Bacillati</taxon>
        <taxon>Bacillota</taxon>
        <taxon>Bacilli</taxon>
        <taxon>Bacillales</taxon>
        <taxon>Bacillaceae</taxon>
        <taxon>Halolactibacillus</taxon>
    </lineage>
</organism>
<proteinExistence type="inferred from homology"/>
<dbReference type="GO" id="GO:0050661">
    <property type="term" value="F:NADP binding"/>
    <property type="evidence" value="ECO:0007669"/>
    <property type="project" value="InterPro"/>
</dbReference>